<keyword evidence="13" id="KW-1185">Reference proteome</keyword>
<dbReference type="SUPFAM" id="SSF53738">
    <property type="entry name" value="Phosphoglucomutase, first 3 domains"/>
    <property type="match status" value="3"/>
</dbReference>
<protein>
    <submittedName>
        <fullName evidence="12">Phosphomannomutase</fullName>
        <ecNumber evidence="12">5.4.2.8</ecNumber>
    </submittedName>
</protein>
<dbReference type="PATRIC" id="fig|136857.5.peg.1691"/>
<dbReference type="InterPro" id="IPR005844">
    <property type="entry name" value="A-D-PHexomutase_a/b/a-I"/>
</dbReference>
<dbReference type="InterPro" id="IPR005845">
    <property type="entry name" value="A-D-PHexomutase_a/b/a-II"/>
</dbReference>
<comment type="cofactor">
    <cofactor evidence="1">
        <name>Mg(2+)</name>
        <dbReference type="ChEBI" id="CHEBI:18420"/>
    </cofactor>
</comment>
<dbReference type="Pfam" id="PF02878">
    <property type="entry name" value="PGM_PMM_I"/>
    <property type="match status" value="1"/>
</dbReference>
<dbReference type="InterPro" id="IPR005843">
    <property type="entry name" value="A-D-PHexomutase_C"/>
</dbReference>
<dbReference type="Pfam" id="PF02879">
    <property type="entry name" value="PGM_PMM_II"/>
    <property type="match status" value="1"/>
</dbReference>
<evidence type="ECO:0000256" key="6">
    <source>
        <dbReference type="ARBA" id="ARBA00023235"/>
    </source>
</evidence>
<dbReference type="PANTHER" id="PTHR45745">
    <property type="entry name" value="PHOSPHOMANNOMUTASE 45A"/>
    <property type="match status" value="1"/>
</dbReference>
<evidence type="ECO:0000256" key="5">
    <source>
        <dbReference type="ARBA" id="ARBA00022842"/>
    </source>
</evidence>
<dbReference type="InterPro" id="IPR016066">
    <property type="entry name" value="A-D-PHexomutase_CS"/>
</dbReference>
<evidence type="ECO:0000256" key="3">
    <source>
        <dbReference type="ARBA" id="ARBA00022553"/>
    </source>
</evidence>
<sequence>MNPNDWMTHDPDPITRAEIKELIDASSPELADRFAGPLEFGTAGLRGPIAGGESAMNVATVTRASAGLGAWLVSKTPRPRVVVGCDARHRSSDFQRATAEVLAAAGCEVLLLPAQLPTPVTAFAVRHLDCDAGVMVTASHNPPQDNGYKVYLGGRVVNSDNEAGVQLVSPADKEIAAEIAAAGWADEIPRSTEGVQNVDVLDAYLERAVSLVPTMERDMPIVITAMHGVGGEVLRTALWRAGFINIIPVAEQFTPDPDFPTVAFPNPEEAGALDLAIATAEREGARLILALDPDADRCSVAIPQGDGWVQLTGDQVGGLLGEDAARRSAVGTLACSIVSSRLLSRIAENHGLNFQPTLTGFKWIARTEGLVYGYEEALGYCTDPEFVRDKDGITACLRVADLAARTDLGEFLADIGTVYGWYLTAPLTIRMEDPADIAAALGRLAANPPEQFAGSPVTSTIDLADGYLGLPGTPGLAILTGAADRVIARPSGTEPKLKCYLEVIAESPEEGRARLEEIKRELAVALGV</sequence>
<evidence type="ECO:0000256" key="2">
    <source>
        <dbReference type="ARBA" id="ARBA00010231"/>
    </source>
</evidence>
<reference evidence="13" key="2">
    <citation type="submission" date="2015-05" db="EMBL/GenBank/DDBJ databases">
        <title>Complete genome sequence of Corynebacterium testudinoris DSM 44614, recovered from necrotic lesions in the mouth of a tortoise.</title>
        <authorList>
            <person name="Ruckert C."/>
            <person name="Albersmeier A."/>
            <person name="Winkler A."/>
            <person name="Tauch A."/>
        </authorList>
    </citation>
    <scope>NUCLEOTIDE SEQUENCE [LARGE SCALE GENOMIC DNA]</scope>
    <source>
        <strain evidence="13">DSM 44614</strain>
    </source>
</reference>
<comment type="similarity">
    <text evidence="2 7">Belongs to the phosphohexose mutase family.</text>
</comment>
<dbReference type="PRINTS" id="PR00509">
    <property type="entry name" value="PGMPMM"/>
</dbReference>
<dbReference type="PANTHER" id="PTHR45745:SF1">
    <property type="entry name" value="PHOSPHOGLUCOMUTASE 2B-RELATED"/>
    <property type="match status" value="1"/>
</dbReference>
<dbReference type="GO" id="GO:0008973">
    <property type="term" value="F:phosphopentomutase activity"/>
    <property type="evidence" value="ECO:0007669"/>
    <property type="project" value="TreeGrafter"/>
</dbReference>
<dbReference type="GO" id="GO:0000287">
    <property type="term" value="F:magnesium ion binding"/>
    <property type="evidence" value="ECO:0007669"/>
    <property type="project" value="InterPro"/>
</dbReference>
<dbReference type="AlphaFoldDB" id="A0A0G3H6Z2"/>
<dbReference type="KEGG" id="cted:CTEST_08505"/>
<dbReference type="Pfam" id="PF00408">
    <property type="entry name" value="PGM_PMM_IV"/>
    <property type="match status" value="1"/>
</dbReference>
<evidence type="ECO:0000313" key="12">
    <source>
        <dbReference type="EMBL" id="AKK09131.1"/>
    </source>
</evidence>
<dbReference type="GO" id="GO:0005975">
    <property type="term" value="P:carbohydrate metabolic process"/>
    <property type="evidence" value="ECO:0007669"/>
    <property type="project" value="InterPro"/>
</dbReference>
<dbReference type="CDD" id="cd05799">
    <property type="entry name" value="PGM2"/>
    <property type="match status" value="1"/>
</dbReference>
<accession>A0A0G3H6Z2</accession>
<keyword evidence="6 12" id="KW-0413">Isomerase</keyword>
<dbReference type="Pfam" id="PF02880">
    <property type="entry name" value="PGM_PMM_III"/>
    <property type="match status" value="1"/>
</dbReference>
<dbReference type="Gene3D" id="3.30.310.50">
    <property type="entry name" value="Alpha-D-phosphohexomutase, C-terminal domain"/>
    <property type="match status" value="1"/>
</dbReference>
<evidence type="ECO:0000259" key="11">
    <source>
        <dbReference type="Pfam" id="PF02880"/>
    </source>
</evidence>
<organism evidence="12 13">
    <name type="scientific">Corynebacterium testudinoris</name>
    <dbReference type="NCBI Taxonomy" id="136857"/>
    <lineage>
        <taxon>Bacteria</taxon>
        <taxon>Bacillati</taxon>
        <taxon>Actinomycetota</taxon>
        <taxon>Actinomycetes</taxon>
        <taxon>Mycobacteriales</taxon>
        <taxon>Corynebacteriaceae</taxon>
        <taxon>Corynebacterium</taxon>
    </lineage>
</organism>
<evidence type="ECO:0000259" key="8">
    <source>
        <dbReference type="Pfam" id="PF00408"/>
    </source>
</evidence>
<dbReference type="EMBL" id="CP011545">
    <property type="protein sequence ID" value="AKK09131.1"/>
    <property type="molecule type" value="Genomic_DNA"/>
</dbReference>
<dbReference type="PROSITE" id="PS00710">
    <property type="entry name" value="PGM_PMM"/>
    <property type="match status" value="1"/>
</dbReference>
<dbReference type="STRING" id="136857.CTEST_08505"/>
<evidence type="ECO:0000256" key="4">
    <source>
        <dbReference type="ARBA" id="ARBA00022723"/>
    </source>
</evidence>
<keyword evidence="3" id="KW-0597">Phosphoprotein</keyword>
<feature type="domain" description="Alpha-D-phosphohexomutase alpha/beta/alpha" evidence="10">
    <location>
        <begin position="203"/>
        <end position="303"/>
    </location>
</feature>
<dbReference type="InterPro" id="IPR036900">
    <property type="entry name" value="A-D-PHexomutase_C_sf"/>
</dbReference>
<proteinExistence type="inferred from homology"/>
<keyword evidence="4 7" id="KW-0479">Metal-binding</keyword>
<evidence type="ECO:0000259" key="10">
    <source>
        <dbReference type="Pfam" id="PF02879"/>
    </source>
</evidence>
<keyword evidence="5 7" id="KW-0460">Magnesium</keyword>
<dbReference type="EC" id="5.4.2.8" evidence="12"/>
<dbReference type="GO" id="GO:0006166">
    <property type="term" value="P:purine ribonucleoside salvage"/>
    <property type="evidence" value="ECO:0007669"/>
    <property type="project" value="TreeGrafter"/>
</dbReference>
<dbReference type="Gene3D" id="3.40.120.10">
    <property type="entry name" value="Alpha-D-Glucose-1,6-Bisphosphate, subunit A, domain 3"/>
    <property type="match status" value="3"/>
</dbReference>
<evidence type="ECO:0000313" key="13">
    <source>
        <dbReference type="Proteomes" id="UP000035540"/>
    </source>
</evidence>
<feature type="domain" description="Alpha-D-phosphohexomutase C-terminal" evidence="8">
    <location>
        <begin position="430"/>
        <end position="504"/>
    </location>
</feature>
<dbReference type="InterPro" id="IPR016055">
    <property type="entry name" value="A-D-PHexomutase_a/b/a-I/II/III"/>
</dbReference>
<gene>
    <name evidence="12" type="primary">pmmB</name>
    <name evidence="12" type="ORF">CTEST_08505</name>
</gene>
<feature type="domain" description="Alpha-D-phosphohexomutase alpha/beta/alpha" evidence="9">
    <location>
        <begin position="39"/>
        <end position="163"/>
    </location>
</feature>
<dbReference type="GO" id="GO:0004615">
    <property type="term" value="F:phosphomannomutase activity"/>
    <property type="evidence" value="ECO:0007669"/>
    <property type="project" value="UniProtKB-EC"/>
</dbReference>
<evidence type="ECO:0000256" key="1">
    <source>
        <dbReference type="ARBA" id="ARBA00001946"/>
    </source>
</evidence>
<reference evidence="12 13" key="1">
    <citation type="journal article" date="2015" name="Genome Announc.">
        <title>Complete Genome Sequence of the Type Strain Corynebacterium testudinoris DSM 44614, Recovered from Necrotic Lesions in the Mouth of a Tortoise.</title>
        <authorList>
            <person name="Ruckert C."/>
            <person name="Kriete M."/>
            <person name="Jaenicke S."/>
            <person name="Winkler A."/>
            <person name="Tauch A."/>
        </authorList>
    </citation>
    <scope>NUCLEOTIDE SEQUENCE [LARGE SCALE GENOMIC DNA]</scope>
    <source>
        <strain evidence="12 13">DSM 44614</strain>
    </source>
</reference>
<name>A0A0G3H6Z2_9CORY</name>
<evidence type="ECO:0000256" key="7">
    <source>
        <dbReference type="RuleBase" id="RU004326"/>
    </source>
</evidence>
<dbReference type="Proteomes" id="UP000035540">
    <property type="component" value="Chromosome"/>
</dbReference>
<evidence type="ECO:0000259" key="9">
    <source>
        <dbReference type="Pfam" id="PF02878"/>
    </source>
</evidence>
<dbReference type="SUPFAM" id="SSF55957">
    <property type="entry name" value="Phosphoglucomutase, C-terminal domain"/>
    <property type="match status" value="1"/>
</dbReference>
<feature type="domain" description="Alpha-D-phosphohexomutase alpha/beta/alpha" evidence="11">
    <location>
        <begin position="312"/>
        <end position="412"/>
    </location>
</feature>
<dbReference type="InterPro" id="IPR005846">
    <property type="entry name" value="A-D-PHexomutase_a/b/a-III"/>
</dbReference>
<dbReference type="InterPro" id="IPR005841">
    <property type="entry name" value="Alpha-D-phosphohexomutase_SF"/>
</dbReference>